<dbReference type="AlphaFoldDB" id="A0AAD9Z2F0"/>
<accession>A0AAD9Z2F0</accession>
<evidence type="ECO:0000313" key="3">
    <source>
        <dbReference type="Proteomes" id="UP001276659"/>
    </source>
</evidence>
<sequence length="215" mass="24039">MPFRAKMKRALGRSGSSAEGSDLTATDTNKSTKAKKPKKEKLPDNVYKPGEAMPRPKYRGPYNQAHQDKLSSFSFGDAWKRRESSATGNSDMSPMGSRLMSRRGSAWSRRSNKLGSRQNSEFQRPLDEGEADDDVTNAENRRPRTKDKDMAGPDAQKTVTNGDPYGLDPQKTITNRDPYDLDPQKTITNGRLFTEEELASAMSQSTLKASRRERS</sequence>
<gene>
    <name evidence="2" type="ORF">OEA41_005160</name>
</gene>
<keyword evidence="3" id="KW-1185">Reference proteome</keyword>
<evidence type="ECO:0000313" key="2">
    <source>
        <dbReference type="EMBL" id="KAK3168712.1"/>
    </source>
</evidence>
<organism evidence="2 3">
    <name type="scientific">Lepraria neglecta</name>
    <dbReference type="NCBI Taxonomy" id="209136"/>
    <lineage>
        <taxon>Eukaryota</taxon>
        <taxon>Fungi</taxon>
        <taxon>Dikarya</taxon>
        <taxon>Ascomycota</taxon>
        <taxon>Pezizomycotina</taxon>
        <taxon>Lecanoromycetes</taxon>
        <taxon>OSLEUM clade</taxon>
        <taxon>Lecanoromycetidae</taxon>
        <taxon>Lecanorales</taxon>
        <taxon>Lecanorineae</taxon>
        <taxon>Stereocaulaceae</taxon>
        <taxon>Lepraria</taxon>
    </lineage>
</organism>
<feature type="compositionally biased region" description="Basic and acidic residues" evidence="1">
    <location>
        <begin position="139"/>
        <end position="151"/>
    </location>
</feature>
<name>A0AAD9Z2F0_9LECA</name>
<feature type="region of interest" description="Disordered" evidence="1">
    <location>
        <begin position="1"/>
        <end position="185"/>
    </location>
</feature>
<proteinExistence type="predicted"/>
<feature type="compositionally biased region" description="Basic residues" evidence="1">
    <location>
        <begin position="1"/>
        <end position="11"/>
    </location>
</feature>
<reference evidence="2" key="1">
    <citation type="submission" date="2022-11" db="EMBL/GenBank/DDBJ databases">
        <title>Chromosomal genome sequence assembly and mating type (MAT) locus characterization of the leprose asexual lichenized fungus Lepraria neglecta (Nyl.) Erichsen.</title>
        <authorList>
            <person name="Allen J.L."/>
            <person name="Pfeffer B."/>
        </authorList>
    </citation>
    <scope>NUCLEOTIDE SEQUENCE</scope>
    <source>
        <strain evidence="2">Allen 5258</strain>
    </source>
</reference>
<feature type="compositionally biased region" description="Polar residues" evidence="1">
    <location>
        <begin position="14"/>
        <end position="29"/>
    </location>
</feature>
<dbReference type="EMBL" id="JASNWA010000010">
    <property type="protein sequence ID" value="KAK3168712.1"/>
    <property type="molecule type" value="Genomic_DNA"/>
</dbReference>
<protein>
    <submittedName>
        <fullName evidence="2">Uncharacterized protein</fullName>
    </submittedName>
</protein>
<evidence type="ECO:0000256" key="1">
    <source>
        <dbReference type="SAM" id="MobiDB-lite"/>
    </source>
</evidence>
<feature type="compositionally biased region" description="Polar residues" evidence="1">
    <location>
        <begin position="113"/>
        <end position="122"/>
    </location>
</feature>
<comment type="caution">
    <text evidence="2">The sequence shown here is derived from an EMBL/GenBank/DDBJ whole genome shotgun (WGS) entry which is preliminary data.</text>
</comment>
<dbReference type="Proteomes" id="UP001276659">
    <property type="component" value="Unassembled WGS sequence"/>
</dbReference>